<evidence type="ECO:0000313" key="2">
    <source>
        <dbReference type="Proteomes" id="UP000005268"/>
    </source>
</evidence>
<dbReference type="EMBL" id="CP003588">
    <property type="protein sequence ID" value="AFK68045.1"/>
    <property type="molecule type" value="Genomic_DNA"/>
</dbReference>
<name>I3URC4_PSEPU</name>
<gene>
    <name evidence="1" type="ORF">YSA_02360</name>
</gene>
<accession>I3URC4</accession>
<reference evidence="1 2" key="1">
    <citation type="journal article" date="2012" name="J. Bacteriol.">
        <title>Complete Genome Sequence of the Naphthalene-Degrading Pseudomonas putida Strain ND6.</title>
        <authorList>
            <person name="Li S."/>
            <person name="Zhao H."/>
            <person name="Li Y."/>
            <person name="Niu S."/>
            <person name="Cai B."/>
        </authorList>
    </citation>
    <scope>NUCLEOTIDE SEQUENCE [LARGE SCALE GENOMIC DNA]</scope>
    <source>
        <strain evidence="1 2">ND6</strain>
    </source>
</reference>
<protein>
    <submittedName>
        <fullName evidence="1">Uncharacterized protein</fullName>
    </submittedName>
</protein>
<proteinExistence type="predicted"/>
<evidence type="ECO:0000313" key="1">
    <source>
        <dbReference type="EMBL" id="AFK68045.1"/>
    </source>
</evidence>
<dbReference type="Proteomes" id="UP000005268">
    <property type="component" value="Chromosome"/>
</dbReference>
<dbReference type="AlphaFoldDB" id="I3URC4"/>
<dbReference type="KEGG" id="ppi:YSA_02360"/>
<sequence>MPAHQHALVVGIDYYRILGGMETILRRKRAQLTVAIGGVKRVSSWPLEW</sequence>
<organism evidence="1 2">
    <name type="scientific">Pseudomonas putida ND6</name>
    <dbReference type="NCBI Taxonomy" id="231023"/>
    <lineage>
        <taxon>Bacteria</taxon>
        <taxon>Pseudomonadati</taxon>
        <taxon>Pseudomonadota</taxon>
        <taxon>Gammaproteobacteria</taxon>
        <taxon>Pseudomonadales</taxon>
        <taxon>Pseudomonadaceae</taxon>
        <taxon>Pseudomonas</taxon>
    </lineage>
</organism>
<dbReference type="HOGENOM" id="CLU_3139718_0_0_6"/>